<evidence type="ECO:0000256" key="1">
    <source>
        <dbReference type="SAM" id="SignalP"/>
    </source>
</evidence>
<feature type="chain" id="PRO_5044244588" description="Phorbol-ester/DAG-type domain-containing protein" evidence="1">
    <location>
        <begin position="18"/>
        <end position="72"/>
    </location>
</feature>
<reference evidence="3" key="2">
    <citation type="journal article" date="2017" name="Sci. Adv.">
        <title>A tail of two voltages: Proteomic comparison of the three electric organs of the electric eel.</title>
        <authorList>
            <person name="Traeger L.L."/>
            <person name="Sabat G."/>
            <person name="Barrett-Wilt G.A."/>
            <person name="Wells G.B."/>
            <person name="Sussman M.R."/>
        </authorList>
    </citation>
    <scope>NUCLEOTIDE SEQUENCE [LARGE SCALE GENOMIC DNA]</scope>
</reference>
<dbReference type="AlphaFoldDB" id="A0A4W4H7T2"/>
<proteinExistence type="predicted"/>
<protein>
    <recommendedName>
        <fullName evidence="4">Phorbol-ester/DAG-type domain-containing protein</fullName>
    </recommendedName>
</protein>
<sequence length="72" mass="7942">AALAARLIILALSSTQQHSVFPELWGEMTEFQPPTPRSYPRAGPCRGCGRHREVIKQECTNCHELHIGGCAL</sequence>
<keyword evidence="1" id="KW-0732">Signal</keyword>
<reference evidence="2" key="3">
    <citation type="submission" date="2020-05" db="EMBL/GenBank/DDBJ databases">
        <title>Electrophorus electricus (electric eel) genome, fEleEle1, primary haplotype.</title>
        <authorList>
            <person name="Myers G."/>
            <person name="Meyer A."/>
            <person name="Fedrigo O."/>
            <person name="Formenti G."/>
            <person name="Rhie A."/>
            <person name="Tracey A."/>
            <person name="Sims Y."/>
            <person name="Jarvis E.D."/>
        </authorList>
    </citation>
    <scope>NUCLEOTIDE SEQUENCE [LARGE SCALE GENOMIC DNA]</scope>
</reference>
<evidence type="ECO:0000313" key="3">
    <source>
        <dbReference type="Proteomes" id="UP000314983"/>
    </source>
</evidence>
<feature type="signal peptide" evidence="1">
    <location>
        <begin position="1"/>
        <end position="17"/>
    </location>
</feature>
<organism evidence="2 3">
    <name type="scientific">Electrophorus electricus</name>
    <name type="common">Electric eel</name>
    <name type="synonym">Gymnotus electricus</name>
    <dbReference type="NCBI Taxonomy" id="8005"/>
    <lineage>
        <taxon>Eukaryota</taxon>
        <taxon>Metazoa</taxon>
        <taxon>Chordata</taxon>
        <taxon>Craniata</taxon>
        <taxon>Vertebrata</taxon>
        <taxon>Euteleostomi</taxon>
        <taxon>Actinopterygii</taxon>
        <taxon>Neopterygii</taxon>
        <taxon>Teleostei</taxon>
        <taxon>Ostariophysi</taxon>
        <taxon>Gymnotiformes</taxon>
        <taxon>Gymnotoidei</taxon>
        <taxon>Gymnotidae</taxon>
        <taxon>Electrophorus</taxon>
    </lineage>
</organism>
<name>A0A4W4H7T2_ELEEL</name>
<dbReference type="Proteomes" id="UP000314983">
    <property type="component" value="Chromosome 25"/>
</dbReference>
<reference evidence="3" key="1">
    <citation type="journal article" date="2014" name="Science">
        <title>Nonhuman genetics. Genomic basis for the convergent evolution of electric organs.</title>
        <authorList>
            <person name="Gallant J.R."/>
            <person name="Traeger L.L."/>
            <person name="Volkening J.D."/>
            <person name="Moffett H."/>
            <person name="Chen P.H."/>
            <person name="Novina C.D."/>
            <person name="Phillips G.N.Jr."/>
            <person name="Anand R."/>
            <person name="Wells G.B."/>
            <person name="Pinch M."/>
            <person name="Guth R."/>
            <person name="Unguez G.A."/>
            <person name="Albert J.S."/>
            <person name="Zakon H.H."/>
            <person name="Samanta M.P."/>
            <person name="Sussman M.R."/>
        </authorList>
    </citation>
    <scope>NUCLEOTIDE SEQUENCE [LARGE SCALE GENOMIC DNA]</scope>
</reference>
<dbReference type="Ensembl" id="ENSEEET00000046562.2">
    <property type="protein sequence ID" value="ENSEEEP00000046053.2"/>
    <property type="gene ID" value="ENSEEEG00000021702.2"/>
</dbReference>
<reference evidence="2" key="4">
    <citation type="submission" date="2025-08" db="UniProtKB">
        <authorList>
            <consortium name="Ensembl"/>
        </authorList>
    </citation>
    <scope>IDENTIFICATION</scope>
</reference>
<evidence type="ECO:0000313" key="2">
    <source>
        <dbReference type="Ensembl" id="ENSEEEP00000046053.2"/>
    </source>
</evidence>
<reference evidence="2" key="5">
    <citation type="submission" date="2025-09" db="UniProtKB">
        <authorList>
            <consortium name="Ensembl"/>
        </authorList>
    </citation>
    <scope>IDENTIFICATION</scope>
</reference>
<keyword evidence="3" id="KW-1185">Reference proteome</keyword>
<accession>A0A4W4H7T2</accession>
<evidence type="ECO:0008006" key="4">
    <source>
        <dbReference type="Google" id="ProtNLM"/>
    </source>
</evidence>